<evidence type="ECO:0000256" key="1">
    <source>
        <dbReference type="SAM" id="SignalP"/>
    </source>
</evidence>
<evidence type="ECO:0000313" key="2">
    <source>
        <dbReference type="EMBL" id="CAH2252658.1"/>
    </source>
</evidence>
<feature type="chain" id="PRO_5042255664" evidence="1">
    <location>
        <begin position="21"/>
        <end position="113"/>
    </location>
</feature>
<dbReference type="EMBL" id="OW240913">
    <property type="protein sequence ID" value="CAH2252658.1"/>
    <property type="molecule type" value="Genomic_DNA"/>
</dbReference>
<evidence type="ECO:0000313" key="3">
    <source>
        <dbReference type="Proteomes" id="UP001295444"/>
    </source>
</evidence>
<proteinExistence type="predicted"/>
<organism evidence="2 3">
    <name type="scientific">Pelobates cultripes</name>
    <name type="common">Western spadefoot toad</name>
    <dbReference type="NCBI Taxonomy" id="61616"/>
    <lineage>
        <taxon>Eukaryota</taxon>
        <taxon>Metazoa</taxon>
        <taxon>Chordata</taxon>
        <taxon>Craniata</taxon>
        <taxon>Vertebrata</taxon>
        <taxon>Euteleostomi</taxon>
        <taxon>Amphibia</taxon>
        <taxon>Batrachia</taxon>
        <taxon>Anura</taxon>
        <taxon>Pelobatoidea</taxon>
        <taxon>Pelobatidae</taxon>
        <taxon>Pelobates</taxon>
    </lineage>
</organism>
<feature type="signal peptide" evidence="1">
    <location>
        <begin position="1"/>
        <end position="20"/>
    </location>
</feature>
<dbReference type="AlphaFoldDB" id="A0AAD1RGI6"/>
<keyword evidence="3" id="KW-1185">Reference proteome</keyword>
<protein>
    <submittedName>
        <fullName evidence="2">Uncharacterized protein</fullName>
    </submittedName>
</protein>
<name>A0AAD1RGI6_PELCU</name>
<reference evidence="2" key="1">
    <citation type="submission" date="2022-03" db="EMBL/GenBank/DDBJ databases">
        <authorList>
            <person name="Alioto T."/>
            <person name="Alioto T."/>
            <person name="Gomez Garrido J."/>
        </authorList>
    </citation>
    <scope>NUCLEOTIDE SEQUENCE</scope>
</reference>
<gene>
    <name evidence="2" type="ORF">PECUL_23A012049</name>
</gene>
<dbReference type="Proteomes" id="UP001295444">
    <property type="component" value="Chromosome 02"/>
</dbReference>
<keyword evidence="1" id="KW-0732">Signal</keyword>
<accession>A0AAD1RGI6</accession>
<sequence length="113" mass="12732">MRGWIQWAICLIGNANTALATERRKAILMKIEPKLLNLAISEPGTQPKGLLFGDDFVKDLGKYVSIFTALDKAQINMKRVLSEGFRWGWQTSEPSVRLLLLEFVLGLSGLYHI</sequence>